<dbReference type="AlphaFoldDB" id="A0A239KF13"/>
<dbReference type="OrthoDB" id="5298576at2"/>
<evidence type="ECO:0000313" key="2">
    <source>
        <dbReference type="EMBL" id="SNT16223.1"/>
    </source>
</evidence>
<dbReference type="NCBIfam" id="TIGR01841">
    <property type="entry name" value="phasin"/>
    <property type="match status" value="1"/>
</dbReference>
<dbReference type="EMBL" id="FZOT01000015">
    <property type="protein sequence ID" value="SNT16223.1"/>
    <property type="molecule type" value="Genomic_DNA"/>
</dbReference>
<organism evidence="2 3">
    <name type="scientific">Noviherbaspirillum humi</name>
    <dbReference type="NCBI Taxonomy" id="1688639"/>
    <lineage>
        <taxon>Bacteria</taxon>
        <taxon>Pseudomonadati</taxon>
        <taxon>Pseudomonadota</taxon>
        <taxon>Betaproteobacteria</taxon>
        <taxon>Burkholderiales</taxon>
        <taxon>Oxalobacteraceae</taxon>
        <taxon>Noviherbaspirillum</taxon>
    </lineage>
</organism>
<accession>A0A239KF13</accession>
<proteinExistence type="predicted"/>
<dbReference type="Proteomes" id="UP000198284">
    <property type="component" value="Unassembled WGS sequence"/>
</dbReference>
<dbReference type="RefSeq" id="WP_089400862.1">
    <property type="nucleotide sequence ID" value="NZ_FZOT01000015.1"/>
</dbReference>
<evidence type="ECO:0000313" key="3">
    <source>
        <dbReference type="Proteomes" id="UP000198284"/>
    </source>
</evidence>
<protein>
    <submittedName>
        <fullName evidence="2">Phasin family protein</fullName>
    </submittedName>
</protein>
<dbReference type="InterPro" id="IPR018968">
    <property type="entry name" value="Phasin"/>
</dbReference>
<name>A0A239KF13_9BURK</name>
<evidence type="ECO:0000259" key="1">
    <source>
        <dbReference type="Pfam" id="PF09361"/>
    </source>
</evidence>
<dbReference type="InterPro" id="IPR010127">
    <property type="entry name" value="Phasin_subfam-1"/>
</dbReference>
<dbReference type="Pfam" id="PF09361">
    <property type="entry name" value="Phasin_2"/>
    <property type="match status" value="1"/>
</dbReference>
<reference evidence="2 3" key="1">
    <citation type="submission" date="2017-06" db="EMBL/GenBank/DDBJ databases">
        <authorList>
            <person name="Kim H.J."/>
            <person name="Triplett B.A."/>
        </authorList>
    </citation>
    <scope>NUCLEOTIDE SEQUENCE [LARGE SCALE GENOMIC DNA]</scope>
    <source>
        <strain evidence="2 3">U15</strain>
    </source>
</reference>
<sequence>MFPAQQNPFASAARSGMDNQIAFYNALTSTAIESMEKLATLNLTAMRASIEESAEATRQLLGAKNVQEFVALLASQARPTMEKAVAYSGHVSNIATGAQAELVKATEQRFSDVGRRTTQAAAEMMTKLPVSLDDLTAYIKAGFENANPNRLFAAAMPAARAAQEVVSASVTPMTQAAAQTAQAASTAADKKDGTSA</sequence>
<keyword evidence="3" id="KW-1185">Reference proteome</keyword>
<gene>
    <name evidence="2" type="ORF">SAMN06265795_115121</name>
</gene>
<feature type="domain" description="Phasin" evidence="1">
    <location>
        <begin position="19"/>
        <end position="110"/>
    </location>
</feature>